<protein>
    <recommendedName>
        <fullName evidence="6">LRAT domain-containing protein</fullName>
    </recommendedName>
</protein>
<evidence type="ECO:0000256" key="4">
    <source>
        <dbReference type="ARBA" id="ARBA00023098"/>
    </source>
</evidence>
<dbReference type="Pfam" id="PF04970">
    <property type="entry name" value="LRAT"/>
    <property type="match status" value="2"/>
</dbReference>
<feature type="transmembrane region" description="Helical" evidence="5">
    <location>
        <begin position="269"/>
        <end position="291"/>
    </location>
</feature>
<sequence length="345" mass="38386">MTEEQDSPNPGDLIEIKRGPYEHWALYMGDGYVINLTPLDEEATTLSASSGSIRTRKARVQKELLKVARNDWAVNNMCDSFRTPLPVEEIIWRAERCNGKDVTYDVLGRRSEEFVTNLRYGGELRALLCGEMHVLDRAEDKVFPNPGDLIEIKRGRFEHWALYLGKGHVIHATIGDTSRHSSGSAFLRKAIVKKEDLKDVVGNHRWRVNNKYDCYRTPFPMKEIIRRAEPWIGKELPYRLFRKNCEHFVTMLRYGDGVSRQAKAALQNINSISSVVTAGIGVTSLAVAAGIPVVGLPLLACAPFVVAGGGGLLASIGFTSSNIARSFSSAQFEKAGRDILEQSCC</sequence>
<proteinExistence type="inferred from homology"/>
<evidence type="ECO:0000313" key="8">
    <source>
        <dbReference type="Proteomes" id="UP000694413"/>
    </source>
</evidence>
<evidence type="ECO:0000256" key="3">
    <source>
        <dbReference type="ARBA" id="ARBA00022801"/>
    </source>
</evidence>
<dbReference type="Gene3D" id="3.90.1720.10">
    <property type="entry name" value="endopeptidase domain like (from Nostoc punctiforme)"/>
    <property type="match status" value="2"/>
</dbReference>
<name>A0A8D2MZ43_ZONAL</name>
<reference evidence="7" key="2">
    <citation type="submission" date="2025-09" db="UniProtKB">
        <authorList>
            <consortium name="Ensembl"/>
        </authorList>
    </citation>
    <scope>IDENTIFICATION</scope>
</reference>
<dbReference type="GO" id="GO:0005737">
    <property type="term" value="C:cytoplasm"/>
    <property type="evidence" value="ECO:0007669"/>
    <property type="project" value="TreeGrafter"/>
</dbReference>
<keyword evidence="4" id="KW-0443">Lipid metabolism</keyword>
<keyword evidence="2" id="KW-0808">Transferase</keyword>
<dbReference type="OrthoDB" id="421951at2759"/>
<evidence type="ECO:0000256" key="5">
    <source>
        <dbReference type="SAM" id="Phobius"/>
    </source>
</evidence>
<keyword evidence="3" id="KW-0378">Hydrolase</keyword>
<keyword evidence="5" id="KW-0812">Transmembrane</keyword>
<organism evidence="7 8">
    <name type="scientific">Zonotrichia albicollis</name>
    <name type="common">White-throated sparrow</name>
    <name type="synonym">Fringilla albicollis</name>
    <dbReference type="NCBI Taxonomy" id="44394"/>
    <lineage>
        <taxon>Eukaryota</taxon>
        <taxon>Metazoa</taxon>
        <taxon>Chordata</taxon>
        <taxon>Craniata</taxon>
        <taxon>Vertebrata</taxon>
        <taxon>Euteleostomi</taxon>
        <taxon>Archelosauria</taxon>
        <taxon>Archosauria</taxon>
        <taxon>Dinosauria</taxon>
        <taxon>Saurischia</taxon>
        <taxon>Theropoda</taxon>
        <taxon>Coelurosauria</taxon>
        <taxon>Aves</taxon>
        <taxon>Neognathae</taxon>
        <taxon>Neoaves</taxon>
        <taxon>Telluraves</taxon>
        <taxon>Australaves</taxon>
        <taxon>Passeriformes</taxon>
        <taxon>Passerellidae</taxon>
        <taxon>Zonotrichia</taxon>
    </lineage>
</organism>
<dbReference type="KEGG" id="zab:102066727"/>
<evidence type="ECO:0000256" key="1">
    <source>
        <dbReference type="ARBA" id="ARBA00007824"/>
    </source>
</evidence>
<dbReference type="PANTHER" id="PTHR13943:SF37">
    <property type="entry name" value="PHOSPHOLIPASE A AND ACYLTRANSFERASE 1"/>
    <property type="match status" value="1"/>
</dbReference>
<evidence type="ECO:0000313" key="7">
    <source>
        <dbReference type="Ensembl" id="ENSZALP00000015104.1"/>
    </source>
</evidence>
<dbReference type="Ensembl" id="ENSZALT00000020409.1">
    <property type="protein sequence ID" value="ENSZALP00000015104.1"/>
    <property type="gene ID" value="ENSZALG00000012461.1"/>
</dbReference>
<keyword evidence="5" id="KW-0472">Membrane</keyword>
<keyword evidence="8" id="KW-1185">Reference proteome</keyword>
<dbReference type="GO" id="GO:0008970">
    <property type="term" value="F:phospholipase A1 activity"/>
    <property type="evidence" value="ECO:0007669"/>
    <property type="project" value="TreeGrafter"/>
</dbReference>
<dbReference type="PROSITE" id="PS51934">
    <property type="entry name" value="LRAT"/>
    <property type="match status" value="2"/>
</dbReference>
<evidence type="ECO:0000256" key="2">
    <source>
        <dbReference type="ARBA" id="ARBA00022679"/>
    </source>
</evidence>
<dbReference type="GO" id="GO:0070292">
    <property type="term" value="P:N-acylphosphatidylethanolamine metabolic process"/>
    <property type="evidence" value="ECO:0007669"/>
    <property type="project" value="TreeGrafter"/>
</dbReference>
<gene>
    <name evidence="7" type="primary">LOC102066727</name>
</gene>
<evidence type="ECO:0000259" key="6">
    <source>
        <dbReference type="PROSITE" id="PS51934"/>
    </source>
</evidence>
<dbReference type="InterPro" id="IPR051496">
    <property type="entry name" value="H-rev107_PLA/AT"/>
</dbReference>
<feature type="domain" description="LRAT" evidence="6">
    <location>
        <begin position="13"/>
        <end position="127"/>
    </location>
</feature>
<dbReference type="GO" id="GO:0004623">
    <property type="term" value="F:phospholipase A2 activity"/>
    <property type="evidence" value="ECO:0007669"/>
    <property type="project" value="TreeGrafter"/>
</dbReference>
<feature type="domain" description="LRAT" evidence="6">
    <location>
        <begin position="149"/>
        <end position="261"/>
    </location>
</feature>
<accession>A0A8D2MZ43</accession>
<dbReference type="GO" id="GO:0016410">
    <property type="term" value="F:N-acyltransferase activity"/>
    <property type="evidence" value="ECO:0007669"/>
    <property type="project" value="TreeGrafter"/>
</dbReference>
<dbReference type="Proteomes" id="UP000694413">
    <property type="component" value="Unassembled WGS sequence"/>
</dbReference>
<keyword evidence="5" id="KW-1133">Transmembrane helix</keyword>
<dbReference type="AlphaFoldDB" id="A0A8D2MZ43"/>
<feature type="transmembrane region" description="Helical" evidence="5">
    <location>
        <begin position="297"/>
        <end position="318"/>
    </location>
</feature>
<dbReference type="PANTHER" id="PTHR13943">
    <property type="entry name" value="HRAS-LIKE SUPPRESSOR - RELATED"/>
    <property type="match status" value="1"/>
</dbReference>
<reference evidence="7" key="1">
    <citation type="submission" date="2025-08" db="UniProtKB">
        <authorList>
            <consortium name="Ensembl"/>
        </authorList>
    </citation>
    <scope>IDENTIFICATION</scope>
</reference>
<comment type="similarity">
    <text evidence="1">Belongs to the H-rev107 family.</text>
</comment>
<dbReference type="InterPro" id="IPR007053">
    <property type="entry name" value="LRAT_dom"/>
</dbReference>